<dbReference type="PROSITE" id="PS00972">
    <property type="entry name" value="USP_1"/>
    <property type="match status" value="1"/>
</dbReference>
<feature type="compositionally biased region" description="Basic and acidic residues" evidence="3">
    <location>
        <begin position="1009"/>
        <end position="1020"/>
    </location>
</feature>
<organism evidence="5 6">
    <name type="scientific">Mytilus edulis</name>
    <name type="common">Blue mussel</name>
    <dbReference type="NCBI Taxonomy" id="6550"/>
    <lineage>
        <taxon>Eukaryota</taxon>
        <taxon>Metazoa</taxon>
        <taxon>Spiralia</taxon>
        <taxon>Lophotrochozoa</taxon>
        <taxon>Mollusca</taxon>
        <taxon>Bivalvia</taxon>
        <taxon>Autobranchia</taxon>
        <taxon>Pteriomorphia</taxon>
        <taxon>Mytilida</taxon>
        <taxon>Mytiloidea</taxon>
        <taxon>Mytilidae</taxon>
        <taxon>Mytilinae</taxon>
        <taxon>Mytilus</taxon>
    </lineage>
</organism>
<dbReference type="EMBL" id="CAJPWZ010003261">
    <property type="protein sequence ID" value="CAG2255269.1"/>
    <property type="molecule type" value="Genomic_DNA"/>
</dbReference>
<keyword evidence="5" id="KW-0378">Hydrolase</keyword>
<dbReference type="OrthoDB" id="265776at2759"/>
<dbReference type="InterPro" id="IPR050185">
    <property type="entry name" value="Ub_carboxyl-term_hydrolase"/>
</dbReference>
<comment type="catalytic activity">
    <reaction evidence="1">
        <text>Thiol-dependent hydrolysis of ester, thioester, amide, peptide and isopeptide bonds formed by the C-terminal Gly of ubiquitin (a 76-residue protein attached to proteins as an intracellular targeting signal).</text>
        <dbReference type="EC" id="3.4.19.12"/>
    </reaction>
</comment>
<evidence type="ECO:0000256" key="3">
    <source>
        <dbReference type="SAM" id="MobiDB-lite"/>
    </source>
</evidence>
<dbReference type="CDD" id="cd02674">
    <property type="entry name" value="Peptidase_C19R"/>
    <property type="match status" value="1"/>
</dbReference>
<feature type="region of interest" description="Disordered" evidence="3">
    <location>
        <begin position="91"/>
        <end position="137"/>
    </location>
</feature>
<dbReference type="InterPro" id="IPR018200">
    <property type="entry name" value="USP_CS"/>
</dbReference>
<feature type="region of interest" description="Disordered" evidence="3">
    <location>
        <begin position="1204"/>
        <end position="1314"/>
    </location>
</feature>
<feature type="compositionally biased region" description="Basic and acidic residues" evidence="3">
    <location>
        <begin position="1030"/>
        <end position="1041"/>
    </location>
</feature>
<dbReference type="PANTHER" id="PTHR21646">
    <property type="entry name" value="UBIQUITIN CARBOXYL-TERMINAL HYDROLASE"/>
    <property type="match status" value="1"/>
</dbReference>
<feature type="compositionally biased region" description="Basic and acidic residues" evidence="3">
    <location>
        <begin position="1291"/>
        <end position="1304"/>
    </location>
</feature>
<feature type="compositionally biased region" description="Polar residues" evidence="3">
    <location>
        <begin position="1223"/>
        <end position="1236"/>
    </location>
</feature>
<comment type="caution">
    <text evidence="5">The sequence shown here is derived from an EMBL/GenBank/DDBJ whole genome shotgun (WGS) entry which is preliminary data.</text>
</comment>
<dbReference type="EC" id="3.4.19.12" evidence="2"/>
<dbReference type="InterPro" id="IPR038765">
    <property type="entry name" value="Papain-like_cys_pep_sf"/>
</dbReference>
<feature type="compositionally biased region" description="Polar residues" evidence="3">
    <location>
        <begin position="846"/>
        <end position="855"/>
    </location>
</feature>
<dbReference type="Pfam" id="PF00443">
    <property type="entry name" value="UCH"/>
    <property type="match status" value="1"/>
</dbReference>
<protein>
    <recommendedName>
        <fullName evidence="2">ubiquitinyl hydrolase 1</fullName>
        <ecNumber evidence="2">3.4.19.12</ecNumber>
    </recommendedName>
</protein>
<proteinExistence type="predicted"/>
<dbReference type="GO" id="GO:0004843">
    <property type="term" value="F:cysteine-type deubiquitinase activity"/>
    <property type="evidence" value="ECO:0007669"/>
    <property type="project" value="UniProtKB-EC"/>
</dbReference>
<dbReference type="InterPro" id="IPR028889">
    <property type="entry name" value="USP"/>
</dbReference>
<feature type="region of interest" description="Disordered" evidence="3">
    <location>
        <begin position="770"/>
        <end position="1114"/>
    </location>
</feature>
<feature type="compositionally biased region" description="Basic and acidic residues" evidence="3">
    <location>
        <begin position="950"/>
        <end position="959"/>
    </location>
</feature>
<feature type="compositionally biased region" description="Polar residues" evidence="3">
    <location>
        <begin position="1045"/>
        <end position="1100"/>
    </location>
</feature>
<dbReference type="PANTHER" id="PTHR21646:SF14">
    <property type="entry name" value="FI05488P"/>
    <property type="match status" value="1"/>
</dbReference>
<name>A0A8S3VN84_MYTED</name>
<dbReference type="GO" id="GO:0016579">
    <property type="term" value="P:protein deubiquitination"/>
    <property type="evidence" value="ECO:0007669"/>
    <property type="project" value="InterPro"/>
</dbReference>
<feature type="domain" description="USP" evidence="4">
    <location>
        <begin position="157"/>
        <end position="715"/>
    </location>
</feature>
<evidence type="ECO:0000313" key="6">
    <source>
        <dbReference type="Proteomes" id="UP000683360"/>
    </source>
</evidence>
<evidence type="ECO:0000313" key="5">
    <source>
        <dbReference type="EMBL" id="CAG2255269.1"/>
    </source>
</evidence>
<dbReference type="PROSITE" id="PS50235">
    <property type="entry name" value="USP_3"/>
    <property type="match status" value="1"/>
</dbReference>
<gene>
    <name evidence="5" type="ORF">MEDL_66688</name>
</gene>
<feature type="compositionally biased region" description="Low complexity" evidence="3">
    <location>
        <begin position="1266"/>
        <end position="1276"/>
    </location>
</feature>
<dbReference type="PROSITE" id="PS00973">
    <property type="entry name" value="USP_2"/>
    <property type="match status" value="1"/>
</dbReference>
<dbReference type="InterPro" id="IPR001394">
    <property type="entry name" value="Peptidase_C19_UCH"/>
</dbReference>
<accession>A0A8S3VN84</accession>
<feature type="compositionally biased region" description="Basic and acidic residues" evidence="3">
    <location>
        <begin position="1160"/>
        <end position="1175"/>
    </location>
</feature>
<feature type="region of interest" description="Disordered" evidence="3">
    <location>
        <begin position="1145"/>
        <end position="1192"/>
    </location>
</feature>
<dbReference type="Gene3D" id="3.90.70.10">
    <property type="entry name" value="Cysteine proteinases"/>
    <property type="match status" value="2"/>
</dbReference>
<dbReference type="Proteomes" id="UP000683360">
    <property type="component" value="Unassembled WGS sequence"/>
</dbReference>
<evidence type="ECO:0000256" key="2">
    <source>
        <dbReference type="ARBA" id="ARBA00012759"/>
    </source>
</evidence>
<evidence type="ECO:0000259" key="4">
    <source>
        <dbReference type="PROSITE" id="PS50235"/>
    </source>
</evidence>
<keyword evidence="6" id="KW-1185">Reference proteome</keyword>
<feature type="compositionally biased region" description="Basic and acidic residues" evidence="3">
    <location>
        <begin position="983"/>
        <end position="994"/>
    </location>
</feature>
<feature type="compositionally biased region" description="Basic and acidic residues" evidence="3">
    <location>
        <begin position="1237"/>
        <end position="1250"/>
    </location>
</feature>
<dbReference type="SUPFAM" id="SSF54001">
    <property type="entry name" value="Cysteine proteinases"/>
    <property type="match status" value="1"/>
</dbReference>
<reference evidence="5" key="1">
    <citation type="submission" date="2021-03" db="EMBL/GenBank/DDBJ databases">
        <authorList>
            <person name="Bekaert M."/>
        </authorList>
    </citation>
    <scope>NUCLEOTIDE SEQUENCE</scope>
</reference>
<feature type="compositionally biased region" description="Polar residues" evidence="3">
    <location>
        <begin position="114"/>
        <end position="125"/>
    </location>
</feature>
<sequence>MNENIPGGRQRASSESDVLDEKVVQNVGNHSLTLDHRNFSRSFGNSLSDQINSDEEIISSEKGYFTLQTKDKRRNKPLFKSVKKLVNRFRRSAHSNSSTDVRQDMNGARGGYNPHSNDGIQTDSGATIKRAPDSTSRPLITRPMTVALPWKVCPGTVGIQNHGNTCFMNAVLQCLSNTDAITGYFAAKQHKNDLKTRGFSKKFSNSKSDLTEQLGTLLESLWSNNYSPDISSTFKSTVGKYNSQYKGSAQHDAQEFLLWLLDSINEELALTAKKKHKSTKGKDSSDESLAEEVLANSHGCFMYNMFQALYRSSLQCANCSKQSNTFESYLCLSLPLPHKRKRPVFVTIVYLDGDPKQIKVGVEIDYQDTVRELRETVAENTQIAVSQLVLCQIQEDGFKCTFSDDQPISDISESELVCAIETLPLPVSKSTESPYLQLIVVHTIRESAPIKYTRFSPPQVLKVDRDIDYKSLQREILKHMADCVKEGLLSQKLGILFKIKVIDGSSGKTYLQQDVEMPLLTNLVDRAMSMCRDEYGPQHLKLVAEWEPAVQSRLRQSSQQPFKVSLDNCLQLFTKEETLSGDDAWNCPHCHKYQQAATKTLGLWSVPNVLVIHLKRFRQVGARRNKLNTLVDFPVRGMDMSDHILHRNQAGIDHGIYDLYGVCNHYGNMLGGHYTAFCKNPLDGKWYEFDDSKVKAISETEVKKSSAYLLFYQKRGSNSQITEGLQNRTHWIFKLCPSLSNVNSSDFKSAKDGSPQDEHLLSVQNYENEEKEGLFSRQNSGRSDLSSKSEEKTNSSSSYVGKPLPQVTSGHVSSKLVHNPPTSQTLPPDMLQNALSQTSKSKETHSNYSQMSTNGETKHCIPDSSLDVNLRVKLPPSSGNKQPNLKVDLADKPPSGRSNLYGRQNAYPPSKSDKVPPIPPRTELPVKSYTQNYSNGAAQSVSAKFQTSDIKQRPQRDSSQRSQRVGRNDSEIQKSKFSQPDKAPYDELDNRVYLKDPSPQQQRKQHNWSRYDDMDSRVIVKDPSPQQSKSRYDDMDSRVIVKDPSPQTKRQISTHWSTPQPPRKSTQGQLSSKSPFKRQNSIPVKRSSSTNNRYSRLPSSRSEEDLHTQTMTQQKVYDEEIKAVIPSNKGVHDIISTFNTISRKVSDTERDRPPVATLNRRTEQTRNSRRDDYKRSLSYQNAKNNKDQFEPLIQLDLPVQQVSKSNDDVYNVKNRPPTKRASYHQNQSDNYSSSHNGLEHDRMPKSKTDDNLAYNTPGSRKPVYEPSPSESSSFSEDNMPRYKPQKHFFVKPKEKVKSLRKEKMYSPCMKESSV</sequence>
<feature type="compositionally biased region" description="Polar residues" evidence="3">
    <location>
        <begin position="928"/>
        <end position="949"/>
    </location>
</feature>
<evidence type="ECO:0000256" key="1">
    <source>
        <dbReference type="ARBA" id="ARBA00000707"/>
    </source>
</evidence>